<feature type="transmembrane region" description="Helical" evidence="1">
    <location>
        <begin position="12"/>
        <end position="34"/>
    </location>
</feature>
<dbReference type="Pfam" id="PF05751">
    <property type="entry name" value="FixH"/>
    <property type="match status" value="1"/>
</dbReference>
<keyword evidence="1" id="KW-1133">Transmembrane helix</keyword>
<organism evidence="2 3">
    <name type="scientific">Neiella marina</name>
    <dbReference type="NCBI Taxonomy" id="508461"/>
    <lineage>
        <taxon>Bacteria</taxon>
        <taxon>Pseudomonadati</taxon>
        <taxon>Pseudomonadota</taxon>
        <taxon>Gammaproteobacteria</taxon>
        <taxon>Alteromonadales</taxon>
        <taxon>Echinimonadaceae</taxon>
        <taxon>Neiella</taxon>
    </lineage>
</organism>
<evidence type="ECO:0000313" key="2">
    <source>
        <dbReference type="EMBL" id="GGA70688.1"/>
    </source>
</evidence>
<dbReference type="OrthoDB" id="5295180at2"/>
<evidence type="ECO:0000313" key="3">
    <source>
        <dbReference type="Proteomes" id="UP000619743"/>
    </source>
</evidence>
<protein>
    <recommendedName>
        <fullName evidence="4">Nitrogen fixation protein FixH</fullName>
    </recommendedName>
</protein>
<comment type="caution">
    <text evidence="2">The sequence shown here is derived from an EMBL/GenBank/DDBJ whole genome shotgun (WGS) entry which is preliminary data.</text>
</comment>
<keyword evidence="3" id="KW-1185">Reference proteome</keyword>
<dbReference type="RefSeq" id="WP_158100482.1">
    <property type="nucleotide sequence ID" value="NZ_BMDX01000003.1"/>
</dbReference>
<dbReference type="EMBL" id="BMDX01000003">
    <property type="protein sequence ID" value="GGA70688.1"/>
    <property type="molecule type" value="Genomic_DNA"/>
</dbReference>
<keyword evidence="1" id="KW-0472">Membrane</keyword>
<dbReference type="Proteomes" id="UP000619743">
    <property type="component" value="Unassembled WGS sequence"/>
</dbReference>
<dbReference type="AlphaFoldDB" id="A0A8J2U3C7"/>
<proteinExistence type="predicted"/>
<dbReference type="InterPro" id="IPR008620">
    <property type="entry name" value="FixH"/>
</dbReference>
<gene>
    <name evidence="2" type="ORF">GCM10011369_10520</name>
</gene>
<sequence>MQTKRWYQQFWPWFLLAFPLSAVIASFVTLFIFLGAQPDMVVDDYYKKGKAINFQKEKQSKALELGLAAQVSFGDGQVVVEFTSGNETLDGSALHLDFYHTTQAKRDFSVLAAKNGLGQYVATLPKEIVHKWQLSIMPFDQSWRLRRTITLPHPGALEFDPYSH</sequence>
<evidence type="ECO:0008006" key="4">
    <source>
        <dbReference type="Google" id="ProtNLM"/>
    </source>
</evidence>
<keyword evidence="1" id="KW-0812">Transmembrane</keyword>
<reference evidence="3" key="1">
    <citation type="journal article" date="2019" name="Int. J. Syst. Evol. Microbiol.">
        <title>The Global Catalogue of Microorganisms (GCM) 10K type strain sequencing project: providing services to taxonomists for standard genome sequencing and annotation.</title>
        <authorList>
            <consortium name="The Broad Institute Genomics Platform"/>
            <consortium name="The Broad Institute Genome Sequencing Center for Infectious Disease"/>
            <person name="Wu L."/>
            <person name="Ma J."/>
        </authorList>
    </citation>
    <scope>NUCLEOTIDE SEQUENCE [LARGE SCALE GENOMIC DNA]</scope>
    <source>
        <strain evidence="3">CGMCC 1.10130</strain>
    </source>
</reference>
<evidence type="ECO:0000256" key="1">
    <source>
        <dbReference type="SAM" id="Phobius"/>
    </source>
</evidence>
<accession>A0A8J2U3C7</accession>
<name>A0A8J2U3C7_9GAMM</name>